<sequence length="252" mass="28468">MDWSIQEIAKLAGTTSRTLRHYDDIGLLTPARIGSNGYRYYDEPALVRLQRIMLLRELGLGLPAIGDVLDREESAPHALRSHLEWLRQEQQRLARQIASVVNTIGALEGGERLMAENMFDGFDHTQYKEEVEQRWGKDAYAKSDAWWRSMSAEEKTDWQQRVSQLNRDWIAASERGIDPTGDEAQALAQRHFEWLRGIPGTPGSDGQGPTKEYFVGLAEMYVADERFGANYGGQAGAGFVRDAMTAYADRNL</sequence>
<dbReference type="SUPFAM" id="SSF46955">
    <property type="entry name" value="Putative DNA-binding domain"/>
    <property type="match status" value="1"/>
</dbReference>
<organism evidence="3 4">
    <name type="scientific">Agromyces humatus</name>
    <dbReference type="NCBI Taxonomy" id="279573"/>
    <lineage>
        <taxon>Bacteria</taxon>
        <taxon>Bacillati</taxon>
        <taxon>Actinomycetota</taxon>
        <taxon>Actinomycetes</taxon>
        <taxon>Micrococcales</taxon>
        <taxon>Microbacteriaceae</taxon>
        <taxon>Agromyces</taxon>
    </lineage>
</organism>
<dbReference type="InterPro" id="IPR009061">
    <property type="entry name" value="DNA-bd_dom_put_sf"/>
</dbReference>
<feature type="domain" description="HTH merR-type" evidence="2">
    <location>
        <begin position="1"/>
        <end position="71"/>
    </location>
</feature>
<reference evidence="4" key="1">
    <citation type="journal article" date="2019" name="Int. J. Syst. Evol. Microbiol.">
        <title>The Global Catalogue of Microorganisms (GCM) 10K type strain sequencing project: providing services to taxonomists for standard genome sequencing and annotation.</title>
        <authorList>
            <consortium name="The Broad Institute Genomics Platform"/>
            <consortium name="The Broad Institute Genome Sequencing Center for Infectious Disease"/>
            <person name="Wu L."/>
            <person name="Ma J."/>
        </authorList>
    </citation>
    <scope>NUCLEOTIDE SEQUENCE [LARGE SCALE GENOMIC DNA]</scope>
    <source>
        <strain evidence="4">JCM 14319</strain>
    </source>
</reference>
<dbReference type="Proteomes" id="UP001500506">
    <property type="component" value="Unassembled WGS sequence"/>
</dbReference>
<dbReference type="Pfam" id="PF13411">
    <property type="entry name" value="MerR_1"/>
    <property type="match status" value="1"/>
</dbReference>
<dbReference type="PANTHER" id="PTHR30204:SF96">
    <property type="entry name" value="CHROMOSOME-ANCHORING PROTEIN RACA"/>
    <property type="match status" value="1"/>
</dbReference>
<dbReference type="InterPro" id="IPR012925">
    <property type="entry name" value="TipAS_dom"/>
</dbReference>
<keyword evidence="1" id="KW-0238">DNA-binding</keyword>
<gene>
    <name evidence="3" type="ORF">GCM10009747_15270</name>
</gene>
<evidence type="ECO:0000313" key="3">
    <source>
        <dbReference type="EMBL" id="GAA1757577.1"/>
    </source>
</evidence>
<dbReference type="PRINTS" id="PR00040">
    <property type="entry name" value="HTHMERR"/>
</dbReference>
<name>A0ABP4WLI5_9MICO</name>
<dbReference type="CDD" id="cd01106">
    <property type="entry name" value="HTH_TipAL-Mta"/>
    <property type="match status" value="1"/>
</dbReference>
<dbReference type="PANTHER" id="PTHR30204">
    <property type="entry name" value="REDOX-CYCLING DRUG-SENSING TRANSCRIPTIONAL ACTIVATOR SOXR"/>
    <property type="match status" value="1"/>
</dbReference>
<accession>A0ABP4WLI5</accession>
<dbReference type="EMBL" id="BAAANH010000003">
    <property type="protein sequence ID" value="GAA1757577.1"/>
    <property type="molecule type" value="Genomic_DNA"/>
</dbReference>
<dbReference type="InterPro" id="IPR047057">
    <property type="entry name" value="MerR_fam"/>
</dbReference>
<dbReference type="InterPro" id="IPR036244">
    <property type="entry name" value="TipA-like_antibiotic-bd"/>
</dbReference>
<evidence type="ECO:0000313" key="4">
    <source>
        <dbReference type="Proteomes" id="UP001500506"/>
    </source>
</evidence>
<dbReference type="Gene3D" id="1.10.490.50">
    <property type="entry name" value="Antibiotic binding domain of TipA-like multidrug resistance regulators"/>
    <property type="match status" value="1"/>
</dbReference>
<dbReference type="PROSITE" id="PS50937">
    <property type="entry name" value="HTH_MERR_2"/>
    <property type="match status" value="1"/>
</dbReference>
<dbReference type="Pfam" id="PF07739">
    <property type="entry name" value="TipAS"/>
    <property type="match status" value="1"/>
</dbReference>
<protein>
    <submittedName>
        <fullName evidence="3">TipAS antibiotic-recognition domain-containing protein</fullName>
    </submittedName>
</protein>
<comment type="caution">
    <text evidence="3">The sequence shown here is derived from an EMBL/GenBank/DDBJ whole genome shotgun (WGS) entry which is preliminary data.</text>
</comment>
<dbReference type="InterPro" id="IPR000551">
    <property type="entry name" value="MerR-type_HTH_dom"/>
</dbReference>
<dbReference type="SUPFAM" id="SSF89082">
    <property type="entry name" value="Antibiotic binding domain of TipA-like multidrug resistance regulators"/>
    <property type="match status" value="1"/>
</dbReference>
<keyword evidence="4" id="KW-1185">Reference proteome</keyword>
<proteinExistence type="predicted"/>
<dbReference type="RefSeq" id="WP_232499000.1">
    <property type="nucleotide sequence ID" value="NZ_BAAANH010000003.1"/>
</dbReference>
<dbReference type="SMART" id="SM00422">
    <property type="entry name" value="HTH_MERR"/>
    <property type="match status" value="1"/>
</dbReference>
<dbReference type="Gene3D" id="1.10.1660.10">
    <property type="match status" value="1"/>
</dbReference>
<evidence type="ECO:0000256" key="1">
    <source>
        <dbReference type="ARBA" id="ARBA00023125"/>
    </source>
</evidence>
<evidence type="ECO:0000259" key="2">
    <source>
        <dbReference type="PROSITE" id="PS50937"/>
    </source>
</evidence>